<dbReference type="InterPro" id="IPR012910">
    <property type="entry name" value="Plug_dom"/>
</dbReference>
<evidence type="ECO:0000259" key="14">
    <source>
        <dbReference type="SMART" id="SM00965"/>
    </source>
</evidence>
<evidence type="ECO:0000256" key="7">
    <source>
        <dbReference type="ARBA" id="ARBA00023004"/>
    </source>
</evidence>
<reference evidence="15 16" key="1">
    <citation type="submission" date="2023-03" db="EMBL/GenBank/DDBJ databases">
        <title>Achromobacter spanius LIG8.</title>
        <authorList>
            <person name="Shrestha S."/>
        </authorList>
    </citation>
    <scope>NUCLEOTIDE SEQUENCE [LARGE SCALE GENOMIC DNA]</scope>
    <source>
        <strain evidence="15 16">LIG8</strain>
    </source>
</reference>
<evidence type="ECO:0000256" key="2">
    <source>
        <dbReference type="ARBA" id="ARBA00009810"/>
    </source>
</evidence>
<organism evidence="15 16">
    <name type="scientific">Achromobacter spanius</name>
    <dbReference type="NCBI Taxonomy" id="217203"/>
    <lineage>
        <taxon>Bacteria</taxon>
        <taxon>Pseudomonadati</taxon>
        <taxon>Pseudomonadota</taxon>
        <taxon>Betaproteobacteria</taxon>
        <taxon>Burkholderiales</taxon>
        <taxon>Alcaligenaceae</taxon>
        <taxon>Achromobacter</taxon>
    </lineage>
</organism>
<gene>
    <name evidence="15" type="ORF">P8T11_14025</name>
</gene>
<dbReference type="InterPro" id="IPR036942">
    <property type="entry name" value="Beta-barrel_TonB_sf"/>
</dbReference>
<protein>
    <submittedName>
        <fullName evidence="15">TonB-dependent siderophore receptor</fullName>
    </submittedName>
</protein>
<evidence type="ECO:0000256" key="10">
    <source>
        <dbReference type="ARBA" id="ARBA00023170"/>
    </source>
</evidence>
<dbReference type="Pfam" id="PF00593">
    <property type="entry name" value="TonB_dep_Rec_b-barrel"/>
    <property type="match status" value="1"/>
</dbReference>
<evidence type="ECO:0000256" key="5">
    <source>
        <dbReference type="ARBA" id="ARBA00022496"/>
    </source>
</evidence>
<dbReference type="InterPro" id="IPR010105">
    <property type="entry name" value="TonB_sidphr_rcpt"/>
</dbReference>
<dbReference type="RefSeq" id="WP_268081374.1">
    <property type="nucleotide sequence ID" value="NZ_CP106885.1"/>
</dbReference>
<dbReference type="SUPFAM" id="SSF56935">
    <property type="entry name" value="Porins"/>
    <property type="match status" value="1"/>
</dbReference>
<proteinExistence type="inferred from homology"/>
<evidence type="ECO:0000256" key="8">
    <source>
        <dbReference type="ARBA" id="ARBA00023077"/>
    </source>
</evidence>
<evidence type="ECO:0000256" key="6">
    <source>
        <dbReference type="ARBA" id="ARBA00022692"/>
    </source>
</evidence>
<dbReference type="InterPro" id="IPR037066">
    <property type="entry name" value="Plug_dom_sf"/>
</dbReference>
<evidence type="ECO:0000256" key="3">
    <source>
        <dbReference type="ARBA" id="ARBA00022448"/>
    </source>
</evidence>
<name>A0ABY8H182_9BURK</name>
<dbReference type="NCBIfam" id="TIGR01783">
    <property type="entry name" value="TonB-siderophor"/>
    <property type="match status" value="1"/>
</dbReference>
<keyword evidence="6 12" id="KW-0812">Transmembrane</keyword>
<dbReference type="CDD" id="cd01347">
    <property type="entry name" value="ligand_gated_channel"/>
    <property type="match status" value="1"/>
</dbReference>
<dbReference type="EMBL" id="CP121261">
    <property type="protein sequence ID" value="WFP10920.1"/>
    <property type="molecule type" value="Genomic_DNA"/>
</dbReference>
<evidence type="ECO:0000256" key="12">
    <source>
        <dbReference type="PROSITE-ProRule" id="PRU01360"/>
    </source>
</evidence>
<comment type="similarity">
    <text evidence="2 12 13">Belongs to the TonB-dependent receptor family.</text>
</comment>
<keyword evidence="3 12" id="KW-0813">Transport</keyword>
<dbReference type="Gene3D" id="2.40.170.20">
    <property type="entry name" value="TonB-dependent receptor, beta-barrel domain"/>
    <property type="match status" value="1"/>
</dbReference>
<keyword evidence="4 12" id="KW-1134">Transmembrane beta strand</keyword>
<feature type="domain" description="Secretin/TonB short N-terminal" evidence="14">
    <location>
        <begin position="112"/>
        <end position="163"/>
    </location>
</feature>
<evidence type="ECO:0000256" key="13">
    <source>
        <dbReference type="RuleBase" id="RU003357"/>
    </source>
</evidence>
<keyword evidence="16" id="KW-1185">Reference proteome</keyword>
<evidence type="ECO:0000256" key="11">
    <source>
        <dbReference type="ARBA" id="ARBA00023237"/>
    </source>
</evidence>
<keyword evidence="10 15" id="KW-0675">Receptor</keyword>
<dbReference type="Pfam" id="PF07660">
    <property type="entry name" value="STN"/>
    <property type="match status" value="1"/>
</dbReference>
<evidence type="ECO:0000256" key="1">
    <source>
        <dbReference type="ARBA" id="ARBA00004571"/>
    </source>
</evidence>
<dbReference type="PANTHER" id="PTHR32552:SF74">
    <property type="entry name" value="HYDROXAMATE SIDEROPHORE RECEPTOR FHUE"/>
    <property type="match status" value="1"/>
</dbReference>
<keyword evidence="5" id="KW-0410">Iron transport</keyword>
<comment type="subcellular location">
    <subcellularLocation>
        <location evidence="1 12">Cell outer membrane</location>
        <topology evidence="1 12">Multi-pass membrane protein</topology>
    </subcellularLocation>
</comment>
<keyword evidence="11 12" id="KW-0998">Cell outer membrane</keyword>
<dbReference type="Gene3D" id="3.55.50.30">
    <property type="match status" value="1"/>
</dbReference>
<evidence type="ECO:0000256" key="9">
    <source>
        <dbReference type="ARBA" id="ARBA00023136"/>
    </source>
</evidence>
<dbReference type="InterPro" id="IPR011662">
    <property type="entry name" value="Secretin/TonB_short_N"/>
</dbReference>
<dbReference type="Pfam" id="PF07715">
    <property type="entry name" value="Plug"/>
    <property type="match status" value="1"/>
</dbReference>
<dbReference type="PANTHER" id="PTHR32552">
    <property type="entry name" value="FERRICHROME IRON RECEPTOR-RELATED"/>
    <property type="match status" value="1"/>
</dbReference>
<evidence type="ECO:0000313" key="15">
    <source>
        <dbReference type="EMBL" id="WFP10920.1"/>
    </source>
</evidence>
<keyword evidence="7" id="KW-0408">Iron</keyword>
<dbReference type="SMART" id="SM00965">
    <property type="entry name" value="STN"/>
    <property type="match status" value="1"/>
</dbReference>
<dbReference type="InterPro" id="IPR039426">
    <property type="entry name" value="TonB-dep_rcpt-like"/>
</dbReference>
<keyword evidence="8 13" id="KW-0798">TonB box</keyword>
<dbReference type="Proteomes" id="UP001214170">
    <property type="component" value="Chromosome"/>
</dbReference>
<sequence>MSSRPARAEWLARPSLVRLLAQPSLARPRAAHASLAKLSSPQRRLSPRTRLSLALRVALPAVVLAAPWSSAVQAQAQAQAQAATSLRQSITFDIPPGPLGAALGAFGMQAGVMVASDPSLAAGARTGGVSGTYPVDAALAQLLAGTGLQAVARAEGGYRLRQAPAPSQAATLAPVTVMGSYNPTTDGTGSYTSPAITIGKTTQALKDIPQSVTVLTRQRMDDQLMTSLPDAVNNTAGMVGVQGVGPGVSINARGFPVDQLQYDGVALLRNSYSLGNWEQDSLVFYDRVEILRGAAGLLQGAGSPGGAINLVRKRGGAEPSVVLSGKAGSWDHYGLTLDAGGPLNDAGTLRGRVVVDEDQSHSYIDYVWDKTRNLYAALDFDVTEDTTVGIGISNRYSRSRPMIVGYPRYADGGDIDLPRSTFTGSTWNRAKNDQTIFNADVTHRFNDAWRFRLAGVAMNEKNTTVHQRVAGEVQPDGSDLSYGNFGVDFASKQRGLDMSVSGNFTALGMEQEVVLGANYSKLTTQDRFTRAWQTGGNIFDIDNHRPWQDIDSIVEASGYDSRSAYDIRQKGIYGTWRVKPTESLALIGGGRVGWFDYSYTGFGSTSTSNTSGKFIPYAGIVYSLTDNWSAYTSYTTVFEPQTQRSLDGSLLKPIEGNNYEVGIKGELADGRVNTLLALFRYDHKNRAVNDYDAGFACDGWYCSRASGKVRSQGVEAEVSGEVVKGLELYAGYTYNTTKYLEDPDNKGQVFNTWTPKHMLRLWANYKLPGMMNRLSVGAGVNTQTATISSDREFKLAGFTVWNARVGYQATPELSIGLNVNNVFDKKYYVPSYNTLGGNNYYGQPRNFMLTFRYAPKL</sequence>
<dbReference type="PROSITE" id="PS52016">
    <property type="entry name" value="TONB_DEPENDENT_REC_3"/>
    <property type="match status" value="1"/>
</dbReference>
<evidence type="ECO:0000256" key="4">
    <source>
        <dbReference type="ARBA" id="ARBA00022452"/>
    </source>
</evidence>
<keyword evidence="9 12" id="KW-0472">Membrane</keyword>
<evidence type="ECO:0000313" key="16">
    <source>
        <dbReference type="Proteomes" id="UP001214170"/>
    </source>
</evidence>
<keyword evidence="5" id="KW-0406">Ion transport</keyword>
<accession>A0ABY8H182</accession>
<dbReference type="InterPro" id="IPR000531">
    <property type="entry name" value="Beta-barrel_TonB"/>
</dbReference>
<dbReference type="Gene3D" id="2.170.130.10">
    <property type="entry name" value="TonB-dependent receptor, plug domain"/>
    <property type="match status" value="1"/>
</dbReference>